<feature type="transmembrane region" description="Helical" evidence="1">
    <location>
        <begin position="26"/>
        <end position="44"/>
    </location>
</feature>
<dbReference type="AlphaFoldDB" id="A0A2T0K020"/>
<evidence type="ECO:0000313" key="2">
    <source>
        <dbReference type="EMBL" id="PRX15909.1"/>
    </source>
</evidence>
<feature type="transmembrane region" description="Helical" evidence="1">
    <location>
        <begin position="50"/>
        <end position="68"/>
    </location>
</feature>
<dbReference type="Proteomes" id="UP000239415">
    <property type="component" value="Unassembled WGS sequence"/>
</dbReference>
<protein>
    <submittedName>
        <fullName evidence="2">Uncharacterized protein</fullName>
    </submittedName>
</protein>
<organism evidence="2 3">
    <name type="scientific">Actinoplanes italicus</name>
    <dbReference type="NCBI Taxonomy" id="113567"/>
    <lineage>
        <taxon>Bacteria</taxon>
        <taxon>Bacillati</taxon>
        <taxon>Actinomycetota</taxon>
        <taxon>Actinomycetes</taxon>
        <taxon>Micromonosporales</taxon>
        <taxon>Micromonosporaceae</taxon>
        <taxon>Actinoplanes</taxon>
    </lineage>
</organism>
<proteinExistence type="predicted"/>
<evidence type="ECO:0000313" key="3">
    <source>
        <dbReference type="Proteomes" id="UP000239415"/>
    </source>
</evidence>
<gene>
    <name evidence="2" type="ORF">CLV67_122149</name>
</gene>
<keyword evidence="1" id="KW-1133">Transmembrane helix</keyword>
<keyword evidence="3" id="KW-1185">Reference proteome</keyword>
<dbReference type="EMBL" id="PVMZ01000022">
    <property type="protein sequence ID" value="PRX15909.1"/>
    <property type="molecule type" value="Genomic_DNA"/>
</dbReference>
<evidence type="ECO:0000256" key="1">
    <source>
        <dbReference type="SAM" id="Phobius"/>
    </source>
</evidence>
<keyword evidence="1" id="KW-0472">Membrane</keyword>
<accession>A0A2T0K020</accession>
<name>A0A2T0K020_9ACTN</name>
<keyword evidence="1" id="KW-0812">Transmembrane</keyword>
<sequence>MSTGDGIATMRADVAMARLERALVPYYWLAAVFGVLCFIANVTLNDGAGRLIALVWVVLIPLWTMRYIRYRRTRRGDGSEG</sequence>
<reference evidence="2 3" key="1">
    <citation type="submission" date="2018-03" db="EMBL/GenBank/DDBJ databases">
        <title>Genomic Encyclopedia of Archaeal and Bacterial Type Strains, Phase II (KMG-II): from individual species to whole genera.</title>
        <authorList>
            <person name="Goeker M."/>
        </authorList>
    </citation>
    <scope>NUCLEOTIDE SEQUENCE [LARGE SCALE GENOMIC DNA]</scope>
    <source>
        <strain evidence="2 3">DSM 43146</strain>
    </source>
</reference>
<comment type="caution">
    <text evidence="2">The sequence shown here is derived from an EMBL/GenBank/DDBJ whole genome shotgun (WGS) entry which is preliminary data.</text>
</comment>